<evidence type="ECO:0000256" key="3">
    <source>
        <dbReference type="SAM" id="Phobius"/>
    </source>
</evidence>
<keyword evidence="7" id="KW-1185">Reference proteome</keyword>
<evidence type="ECO:0000256" key="1">
    <source>
        <dbReference type="SAM" id="Coils"/>
    </source>
</evidence>
<dbReference type="PANTHER" id="PTHR30386:SF24">
    <property type="entry name" value="MULTIDRUG RESISTANCE EFFLUX PUMP"/>
    <property type="match status" value="1"/>
</dbReference>
<evidence type="ECO:0000313" key="6">
    <source>
        <dbReference type="EMBL" id="PZM15495.1"/>
    </source>
</evidence>
<keyword evidence="3" id="KW-1133">Transmembrane helix</keyword>
<evidence type="ECO:0000256" key="2">
    <source>
        <dbReference type="SAM" id="MobiDB-lite"/>
    </source>
</evidence>
<dbReference type="GO" id="GO:0055085">
    <property type="term" value="P:transmembrane transport"/>
    <property type="evidence" value="ECO:0007669"/>
    <property type="project" value="InterPro"/>
</dbReference>
<dbReference type="Gene3D" id="2.40.30.170">
    <property type="match status" value="1"/>
</dbReference>
<proteinExistence type="predicted"/>
<dbReference type="SUPFAM" id="SSF111369">
    <property type="entry name" value="HlyD-like secretion proteins"/>
    <property type="match status" value="1"/>
</dbReference>
<keyword evidence="3" id="KW-0472">Membrane</keyword>
<keyword evidence="3" id="KW-0812">Transmembrane</keyword>
<dbReference type="Gene3D" id="1.10.287.470">
    <property type="entry name" value="Helix hairpin bin"/>
    <property type="match status" value="1"/>
</dbReference>
<dbReference type="Proteomes" id="UP000248925">
    <property type="component" value="Unassembled WGS sequence"/>
</dbReference>
<dbReference type="InterPro" id="IPR058625">
    <property type="entry name" value="MdtA-like_BSH"/>
</dbReference>
<dbReference type="PANTHER" id="PTHR30386">
    <property type="entry name" value="MEMBRANE FUSION SUBUNIT OF EMRAB-TOLC MULTIDRUG EFFLUX PUMP"/>
    <property type="match status" value="1"/>
</dbReference>
<dbReference type="Pfam" id="PF25917">
    <property type="entry name" value="BSH_RND"/>
    <property type="match status" value="1"/>
</dbReference>
<evidence type="ECO:0000313" key="7">
    <source>
        <dbReference type="Proteomes" id="UP000248925"/>
    </source>
</evidence>
<reference evidence="6 7" key="1">
    <citation type="journal article" date="2018" name="Sci. Rep.">
        <title>Rhizobium tumorigenes sp. nov., a novel plant tumorigenic bacterium isolated from cane gall tumors on thornless blackberry.</title>
        <authorList>
            <person name="Kuzmanovi N."/>
            <person name="Smalla K."/>
            <person name="Gronow S."/>
            <person name="PuBawska J."/>
        </authorList>
    </citation>
    <scope>NUCLEOTIDE SEQUENCE [LARGE SCALE GENOMIC DNA]</scope>
    <source>
        <strain evidence="6 7">CCBAU 85046</strain>
    </source>
</reference>
<accession>A0A2W4CZH4</accession>
<organism evidence="6 7">
    <name type="scientific">Rhizobium tubonense</name>
    <dbReference type="NCBI Taxonomy" id="484088"/>
    <lineage>
        <taxon>Bacteria</taxon>
        <taxon>Pseudomonadati</taxon>
        <taxon>Pseudomonadota</taxon>
        <taxon>Alphaproteobacteria</taxon>
        <taxon>Hyphomicrobiales</taxon>
        <taxon>Rhizobiaceae</taxon>
        <taxon>Rhizobium/Agrobacterium group</taxon>
        <taxon>Rhizobium</taxon>
    </lineage>
</organism>
<feature type="domain" description="CusB-like beta-barrel" evidence="5">
    <location>
        <begin position="287"/>
        <end position="378"/>
    </location>
</feature>
<feature type="transmembrane region" description="Helical" evidence="3">
    <location>
        <begin position="43"/>
        <end position="67"/>
    </location>
</feature>
<dbReference type="OrthoDB" id="9811754at2"/>
<evidence type="ECO:0000259" key="5">
    <source>
        <dbReference type="Pfam" id="PF25954"/>
    </source>
</evidence>
<dbReference type="InterPro" id="IPR058792">
    <property type="entry name" value="Beta-barrel_RND_2"/>
</dbReference>
<gene>
    <name evidence="6" type="ORF">CPY51_06595</name>
</gene>
<keyword evidence="1" id="KW-0175">Coiled coil</keyword>
<dbReference type="Gene3D" id="2.40.50.100">
    <property type="match status" value="1"/>
</dbReference>
<name>A0A2W4CZH4_9HYPH</name>
<feature type="domain" description="Multidrug resistance protein MdtA-like barrel-sandwich hybrid" evidence="4">
    <location>
        <begin position="86"/>
        <end position="282"/>
    </location>
</feature>
<evidence type="ECO:0000259" key="4">
    <source>
        <dbReference type="Pfam" id="PF25917"/>
    </source>
</evidence>
<protein>
    <submittedName>
        <fullName evidence="6">Multidrug resistance efflux pump</fullName>
    </submittedName>
</protein>
<sequence>MKKMAWLKNRKPSTERPSDLANVTPLALANRESVVNPAHAKPLLIPASAILIAILAVVGAASNWDWWIAGRSVQSTDDAAVYADVSTISARVNGTVEAVSVDDYTKVKAGDLLFSIDRAPYEVAMRSSKAKLEAVRAQLENNASQRAFQLAQIEVAVAQEQASNADEIQTNKELERQIRLASDSGASSIQNLEKATAAHERALANSKMNEATVAAQRAQLDVLAKQRDALSANVDTAVADLAATELELSYTNVRAPFDGVVARRNVQLGTYVNAGTSMISIVPLPHVFVLANYKENQLANVREGQAVEVSVDTFPGQTLRGTVSRIAPASGSTFALLPSDNASGNFTKVAQRLSVRVELDPAQPNFERLRPGMSVVTRIVTRK</sequence>
<feature type="compositionally biased region" description="Basic residues" evidence="2">
    <location>
        <begin position="1"/>
        <end position="11"/>
    </location>
</feature>
<dbReference type="AlphaFoldDB" id="A0A2W4CZH4"/>
<feature type="coiled-coil region" evidence="1">
    <location>
        <begin position="157"/>
        <end position="233"/>
    </location>
</feature>
<dbReference type="Pfam" id="PF25954">
    <property type="entry name" value="Beta-barrel_RND_2"/>
    <property type="match status" value="1"/>
</dbReference>
<feature type="region of interest" description="Disordered" evidence="2">
    <location>
        <begin position="1"/>
        <end position="20"/>
    </location>
</feature>
<dbReference type="EMBL" id="PCDP01000019">
    <property type="protein sequence ID" value="PZM15495.1"/>
    <property type="molecule type" value="Genomic_DNA"/>
</dbReference>
<comment type="caution">
    <text evidence="6">The sequence shown here is derived from an EMBL/GenBank/DDBJ whole genome shotgun (WGS) entry which is preliminary data.</text>
</comment>
<dbReference type="InterPro" id="IPR050739">
    <property type="entry name" value="MFP"/>
</dbReference>